<protein>
    <submittedName>
        <fullName evidence="2">Hypothetical secreted peptide 1843</fullName>
    </submittedName>
</protein>
<name>F0J9Z5_AMBVA</name>
<sequence length="67" mass="7920">MKTMILLLFLSAFLLNDVYGEFEVVRGCPPKDAMVRYILLNMLQRSNFKRSFSLKKMGPYRLRNCKI</sequence>
<proteinExistence type="evidence at transcript level"/>
<feature type="chain" id="PRO_5003251630" evidence="1">
    <location>
        <begin position="21"/>
        <end position="67"/>
    </location>
</feature>
<dbReference type="AlphaFoldDB" id="F0J9Z5"/>
<reference evidence="2" key="1">
    <citation type="journal article" date="2011" name="BMC Genomics">
        <title>A further insight into the sialome of the tropical bont tick, Amblyomma variegatum.</title>
        <authorList>
            <person name="Ribeiro J.M."/>
            <person name="Anderson J.M."/>
            <person name="Manoukis N.C."/>
            <person name="Meng Z."/>
            <person name="Francishetti I.M."/>
        </authorList>
    </citation>
    <scope>NUCLEOTIDE SEQUENCE</scope>
    <source>
        <strain evidence="2">Amb_var-1843</strain>
        <tissue evidence="2">Salivary gland</tissue>
    </source>
</reference>
<dbReference type="EMBL" id="BK007696">
    <property type="protein sequence ID" value="DAA34662.1"/>
    <property type="molecule type" value="mRNA"/>
</dbReference>
<accession>F0J9Z5</accession>
<keyword evidence="1" id="KW-0732">Signal</keyword>
<evidence type="ECO:0000256" key="1">
    <source>
        <dbReference type="SAM" id="SignalP"/>
    </source>
</evidence>
<organism evidence="2">
    <name type="scientific">Amblyomma variegatum</name>
    <name type="common">Tropical bont tick</name>
    <dbReference type="NCBI Taxonomy" id="34610"/>
    <lineage>
        <taxon>Eukaryota</taxon>
        <taxon>Metazoa</taxon>
        <taxon>Ecdysozoa</taxon>
        <taxon>Arthropoda</taxon>
        <taxon>Chelicerata</taxon>
        <taxon>Arachnida</taxon>
        <taxon>Acari</taxon>
        <taxon>Parasitiformes</taxon>
        <taxon>Ixodida</taxon>
        <taxon>Ixodoidea</taxon>
        <taxon>Ixodidae</taxon>
        <taxon>Amblyomminae</taxon>
        <taxon>Amblyomma</taxon>
    </lineage>
</organism>
<evidence type="ECO:0000313" key="2">
    <source>
        <dbReference type="EMBL" id="DAA34662.1"/>
    </source>
</evidence>
<feature type="signal peptide" evidence="1">
    <location>
        <begin position="1"/>
        <end position="20"/>
    </location>
</feature>